<accession>A0A934RYT3</accession>
<comment type="caution">
    <text evidence="8">The sequence shown here is derived from an EMBL/GenBank/DDBJ whole genome shotgun (WGS) entry which is preliminary data.</text>
</comment>
<dbReference type="InterPro" id="IPR002110">
    <property type="entry name" value="Ankyrin_rpt"/>
</dbReference>
<dbReference type="Gene3D" id="3.30.1150.10">
    <property type="match status" value="1"/>
</dbReference>
<comment type="subcellular location">
    <subcellularLocation>
        <location evidence="1">Membrane</location>
        <topology evidence="1">Single-pass membrane protein</topology>
    </subcellularLocation>
</comment>
<dbReference type="SUPFAM" id="SSF74653">
    <property type="entry name" value="TolA/TonB C-terminal domain"/>
    <property type="match status" value="1"/>
</dbReference>
<dbReference type="SUPFAM" id="SSF48403">
    <property type="entry name" value="Ankyrin repeat"/>
    <property type="match status" value="1"/>
</dbReference>
<evidence type="ECO:0000313" key="8">
    <source>
        <dbReference type="EMBL" id="MBK1880210.1"/>
    </source>
</evidence>
<dbReference type="RefSeq" id="WP_200358918.1">
    <property type="nucleotide sequence ID" value="NZ_JAENIL010000075.1"/>
</dbReference>
<evidence type="ECO:0000256" key="6">
    <source>
        <dbReference type="ARBA" id="ARBA00023136"/>
    </source>
</evidence>
<protein>
    <submittedName>
        <fullName evidence="8">TonB family protein</fullName>
    </submittedName>
</protein>
<dbReference type="AlphaFoldDB" id="A0A934RYT3"/>
<organism evidence="8 9">
    <name type="scientific">Pelagicoccus mobilis</name>
    <dbReference type="NCBI Taxonomy" id="415221"/>
    <lineage>
        <taxon>Bacteria</taxon>
        <taxon>Pseudomonadati</taxon>
        <taxon>Verrucomicrobiota</taxon>
        <taxon>Opitutia</taxon>
        <taxon>Puniceicoccales</taxon>
        <taxon>Pelagicoccaceae</taxon>
        <taxon>Pelagicoccus</taxon>
    </lineage>
</organism>
<sequence length="764" mass="84188">MYVSRAFALFTLLTLAFTSLVGAKIETFYFDKQKAYRVDAVVADELLMKEIDVGEVADYEGDRSDAWWVRGELPLDASHAHLFAHYEIANRSNSFKDRGKPLLSDVKLRIPRWLPKRIANEEGWNAFVVVAWHFKGSLSEFHVLDSNKIGRRGGQIEFDIPTSRSGGMPIGWLVKGGVVLEKSNVFIWDKVAFSNEYEVGELAAAKPDGQGKSVAHYAAANGLLDLLAAALGENPKLARAVDKEKYSPIWYAAQNGRAKAVQQLLDAGAPYKDGGYKQSVLSHAARSGQFEVVKVLAPGKVKGRTREAYNWALSQGLSSHSEEIVNYLLERGAKFTAPSGYHGDWVLTLFSRGYPELAFTLMDELKVKPDVQKGGYGLLHSVAAYADVTLLESVAERGPKLDLLTDKGMGAVDYAIGLGNVEAICWFYDNASESLGQPGGIDPLTYAIKEGQLSSVECLYGYGIDVNKDVGPGISPLMYAAFLGKFDIALSILENGGKWYLEGDYIDAIVTKLLARDQRELVVSLIEQGWRSDRLLLGEFTLLEASDFYGADRVVEELKARSWELGTRNILSVKETEVKPALLNALNVKYPETLQKEFGERSIKATLAISASGVPVFVKPKLAPEEEALRSVVENAVLKLRFDPAMTGDEAVPVAITVRVPLAVDFDPSSVLTMADVDEKPKAIRIATPLYPFSMQQLKREGRVVVEFVVLQDGSVRNARVHSSTHSEFEYPAVACVTESIWQPAKRNGYPTACRVRMPIDFKP</sequence>
<reference evidence="8" key="1">
    <citation type="submission" date="2021-01" db="EMBL/GenBank/DDBJ databases">
        <title>Modified the classification status of verrucomicrobia.</title>
        <authorList>
            <person name="Feng X."/>
        </authorList>
    </citation>
    <scope>NUCLEOTIDE SEQUENCE</scope>
    <source>
        <strain evidence="8">KCTC 13126</strain>
    </source>
</reference>
<keyword evidence="4" id="KW-1133">Transmembrane helix</keyword>
<proteinExistence type="predicted"/>
<dbReference type="Gene3D" id="1.25.40.20">
    <property type="entry name" value="Ankyrin repeat-containing domain"/>
    <property type="match status" value="1"/>
</dbReference>
<dbReference type="GO" id="GO:0055085">
    <property type="term" value="P:transmembrane transport"/>
    <property type="evidence" value="ECO:0007669"/>
    <property type="project" value="InterPro"/>
</dbReference>
<gene>
    <name evidence="8" type="ORF">JIN87_25215</name>
</gene>
<evidence type="ECO:0000256" key="4">
    <source>
        <dbReference type="ARBA" id="ARBA00022989"/>
    </source>
</evidence>
<evidence type="ECO:0000256" key="2">
    <source>
        <dbReference type="ARBA" id="ARBA00022692"/>
    </source>
</evidence>
<dbReference type="InterPro" id="IPR036770">
    <property type="entry name" value="Ankyrin_rpt-contain_sf"/>
</dbReference>
<dbReference type="PROSITE" id="PS52015">
    <property type="entry name" value="TONB_CTD"/>
    <property type="match status" value="1"/>
</dbReference>
<evidence type="ECO:0000313" key="9">
    <source>
        <dbReference type="Proteomes" id="UP000617628"/>
    </source>
</evidence>
<keyword evidence="6" id="KW-0472">Membrane</keyword>
<dbReference type="PANTHER" id="PTHR24198:SF165">
    <property type="entry name" value="ANKYRIN REPEAT-CONTAINING PROTEIN-RELATED"/>
    <property type="match status" value="1"/>
</dbReference>
<dbReference type="NCBIfam" id="TIGR01352">
    <property type="entry name" value="tonB_Cterm"/>
    <property type="match status" value="1"/>
</dbReference>
<dbReference type="Pfam" id="PF03544">
    <property type="entry name" value="TonB_C"/>
    <property type="match status" value="1"/>
</dbReference>
<evidence type="ECO:0000256" key="5">
    <source>
        <dbReference type="ARBA" id="ARBA00023043"/>
    </source>
</evidence>
<evidence type="ECO:0000256" key="1">
    <source>
        <dbReference type="ARBA" id="ARBA00004167"/>
    </source>
</evidence>
<dbReference type="InterPro" id="IPR037682">
    <property type="entry name" value="TonB_C"/>
</dbReference>
<dbReference type="InterPro" id="IPR006260">
    <property type="entry name" value="TonB/TolA_C"/>
</dbReference>
<evidence type="ECO:0000256" key="3">
    <source>
        <dbReference type="ARBA" id="ARBA00022737"/>
    </source>
</evidence>
<keyword evidence="3" id="KW-0677">Repeat</keyword>
<feature type="domain" description="TonB C-terminal" evidence="7">
    <location>
        <begin position="676"/>
        <end position="764"/>
    </location>
</feature>
<keyword evidence="9" id="KW-1185">Reference proteome</keyword>
<name>A0A934RYT3_9BACT</name>
<keyword evidence="2" id="KW-0812">Transmembrane</keyword>
<dbReference type="PANTHER" id="PTHR24198">
    <property type="entry name" value="ANKYRIN REPEAT AND PROTEIN KINASE DOMAIN-CONTAINING PROTEIN"/>
    <property type="match status" value="1"/>
</dbReference>
<dbReference type="Proteomes" id="UP000617628">
    <property type="component" value="Unassembled WGS sequence"/>
</dbReference>
<dbReference type="SMART" id="SM00248">
    <property type="entry name" value="ANK"/>
    <property type="match status" value="7"/>
</dbReference>
<dbReference type="GO" id="GO:0016020">
    <property type="term" value="C:membrane"/>
    <property type="evidence" value="ECO:0007669"/>
    <property type="project" value="UniProtKB-SubCell"/>
</dbReference>
<dbReference type="EMBL" id="JAENIL010000075">
    <property type="protein sequence ID" value="MBK1880210.1"/>
    <property type="molecule type" value="Genomic_DNA"/>
</dbReference>
<keyword evidence="5" id="KW-0040">ANK repeat</keyword>
<evidence type="ECO:0000259" key="7">
    <source>
        <dbReference type="PROSITE" id="PS52015"/>
    </source>
</evidence>